<gene>
    <name evidence="8" type="primary">Contig1492.g1625</name>
    <name evidence="8" type="ORF">STYLEM_16168</name>
</gene>
<evidence type="ECO:0000256" key="2">
    <source>
        <dbReference type="ARBA" id="ARBA00007881"/>
    </source>
</evidence>
<dbReference type="InterPro" id="IPR000387">
    <property type="entry name" value="Tyr_Pase_dom"/>
</dbReference>
<dbReference type="OrthoDB" id="16692at2759"/>
<name>A0A078AY68_STYLE</name>
<dbReference type="CDD" id="cd14497">
    <property type="entry name" value="PTP_PTEN-like"/>
    <property type="match status" value="1"/>
</dbReference>
<dbReference type="InParanoid" id="A0A078AY68"/>
<dbReference type="PROSITE" id="PS50056">
    <property type="entry name" value="TYR_PHOSPHATASE_2"/>
    <property type="match status" value="1"/>
</dbReference>
<accession>A0A078AY68</accession>
<proteinExistence type="inferred from homology"/>
<comment type="similarity">
    <text evidence="2">Belongs to the PTEN phosphatase protein family.</text>
</comment>
<dbReference type="EMBL" id="CCKQ01015253">
    <property type="protein sequence ID" value="CDW87066.1"/>
    <property type="molecule type" value="Genomic_DNA"/>
</dbReference>
<dbReference type="InterPro" id="IPR057023">
    <property type="entry name" value="PTP-SAK"/>
</dbReference>
<feature type="region of interest" description="Disordered" evidence="5">
    <location>
        <begin position="449"/>
        <end position="472"/>
    </location>
</feature>
<dbReference type="GO" id="GO:0042995">
    <property type="term" value="C:cell projection"/>
    <property type="evidence" value="ECO:0007669"/>
    <property type="project" value="UniProtKB-SubCell"/>
</dbReference>
<evidence type="ECO:0000256" key="4">
    <source>
        <dbReference type="ARBA" id="ARBA00023273"/>
    </source>
</evidence>
<dbReference type="SMART" id="SM00404">
    <property type="entry name" value="PTPc_motif"/>
    <property type="match status" value="1"/>
</dbReference>
<dbReference type="InterPro" id="IPR051281">
    <property type="entry name" value="Dual-spec_lipid-protein_phosph"/>
</dbReference>
<dbReference type="SUPFAM" id="SSF52799">
    <property type="entry name" value="(Phosphotyrosine protein) phosphatases II"/>
    <property type="match status" value="1"/>
</dbReference>
<sequence length="662" mass="77543">MDWLRKIVSGNRRRFEDPQYNLDITYITNRILAMSFPATGFEKMYRNNINDVANFLKQKHGKHFRIFNMSGRSYDTRKFGEKMVEHFEWEDHHSPALHILFEACMKMHVFLKSNPKNVVVVHCNAGKGRTGTLISCYLIYSGLSDNPLDAITYYGWKRFSHGKGVTQPSQVRYVYYFDMVYKGVIRSPVLKSPERIIIHTIPSINHTNKCKPYVEIVNGTDFQQVNSFDSFIITSFQIWSNKQSMNLKTYKQLEQSQRISAQTSSSQSFEQKMVIQIENALQLSSDLYFRIKHRGQFKCKLICRFALNPAFVTDKSRQYIKEPSLQLEFQDRAIFQGHMQQLQTIRFHSNQNHDKPNHQQGVLTNFNSTESDYDTILKQSAANSFEDIKHTTGMHYDDTDTDQSESDISDNQMVETKFDQEFILDKASSDTEANKPQNTLIQKIDYEFSNSDSSHNESSNESQSEEEQQENLDVIQENRFEEEEEDKADDLQLDRSRSTTFDQYQDDEFFQLSRAYTEKQHQSSSFLNDRKVAFKGVSKAEILKSNPFKNNNTLQMAQKRPSNIDHMLIPRDFKIKKKLRRSKSTDFNEDKSKVQQKILKTKFEKQKIKNAIQQKKRMSIFRMNTFKEDKLNPIFRLSLITSQLKMPQSFQGVDSHLENSLS</sequence>
<feature type="compositionally biased region" description="Low complexity" evidence="5">
    <location>
        <begin position="449"/>
        <end position="462"/>
    </location>
</feature>
<evidence type="ECO:0000256" key="1">
    <source>
        <dbReference type="ARBA" id="ARBA00004316"/>
    </source>
</evidence>
<reference evidence="8 9" key="1">
    <citation type="submission" date="2014-06" db="EMBL/GenBank/DDBJ databases">
        <authorList>
            <person name="Swart Estienne"/>
        </authorList>
    </citation>
    <scope>NUCLEOTIDE SEQUENCE [LARGE SCALE GENOMIC DNA]</scope>
    <source>
        <strain evidence="8 9">130c</strain>
    </source>
</reference>
<evidence type="ECO:0000313" key="8">
    <source>
        <dbReference type="EMBL" id="CDW87066.1"/>
    </source>
</evidence>
<dbReference type="GO" id="GO:0005829">
    <property type="term" value="C:cytosol"/>
    <property type="evidence" value="ECO:0007669"/>
    <property type="project" value="TreeGrafter"/>
</dbReference>
<dbReference type="InterPro" id="IPR029023">
    <property type="entry name" value="Tensin_phosphatase"/>
</dbReference>
<feature type="domain" description="Phosphatase tensin-type" evidence="7">
    <location>
        <begin position="13"/>
        <end position="184"/>
    </location>
</feature>
<evidence type="ECO:0000259" key="6">
    <source>
        <dbReference type="PROSITE" id="PS50056"/>
    </source>
</evidence>
<dbReference type="GO" id="GO:0016314">
    <property type="term" value="F:phosphatidylinositol-3,4,5-trisphosphate 3-phosphatase activity"/>
    <property type="evidence" value="ECO:0007669"/>
    <property type="project" value="TreeGrafter"/>
</dbReference>
<keyword evidence="3" id="KW-0378">Hydrolase</keyword>
<dbReference type="PROSITE" id="PS51181">
    <property type="entry name" value="PPASE_TENSIN"/>
    <property type="match status" value="1"/>
</dbReference>
<comment type="subcellular location">
    <subcellularLocation>
        <location evidence="1">Cell projection</location>
    </subcellularLocation>
</comment>
<evidence type="ECO:0000256" key="3">
    <source>
        <dbReference type="ARBA" id="ARBA00022801"/>
    </source>
</evidence>
<dbReference type="InterPro" id="IPR029021">
    <property type="entry name" value="Prot-tyrosine_phosphatase-like"/>
</dbReference>
<dbReference type="PROSITE" id="PS00383">
    <property type="entry name" value="TYR_PHOSPHATASE_1"/>
    <property type="match status" value="1"/>
</dbReference>
<dbReference type="Gene3D" id="3.90.190.10">
    <property type="entry name" value="Protein tyrosine phosphatase superfamily"/>
    <property type="match status" value="1"/>
</dbReference>
<dbReference type="PANTHER" id="PTHR12305">
    <property type="entry name" value="PHOSPHATASE WITH HOMOLOGY TO TENSIN"/>
    <property type="match status" value="1"/>
</dbReference>
<dbReference type="AlphaFoldDB" id="A0A078AY68"/>
<keyword evidence="4" id="KW-0966">Cell projection</keyword>
<dbReference type="Pfam" id="PF10409">
    <property type="entry name" value="PTEN_C2"/>
    <property type="match status" value="1"/>
</dbReference>
<organism evidence="8 9">
    <name type="scientific">Stylonychia lemnae</name>
    <name type="common">Ciliate</name>
    <dbReference type="NCBI Taxonomy" id="5949"/>
    <lineage>
        <taxon>Eukaryota</taxon>
        <taxon>Sar</taxon>
        <taxon>Alveolata</taxon>
        <taxon>Ciliophora</taxon>
        <taxon>Intramacronucleata</taxon>
        <taxon>Spirotrichea</taxon>
        <taxon>Stichotrichia</taxon>
        <taxon>Sporadotrichida</taxon>
        <taxon>Oxytrichidae</taxon>
        <taxon>Stylonychinae</taxon>
        <taxon>Stylonychia</taxon>
    </lineage>
</organism>
<evidence type="ECO:0000259" key="7">
    <source>
        <dbReference type="PROSITE" id="PS51181"/>
    </source>
</evidence>
<keyword evidence="9" id="KW-1185">Reference proteome</keyword>
<evidence type="ECO:0000313" key="9">
    <source>
        <dbReference type="Proteomes" id="UP000039865"/>
    </source>
</evidence>
<dbReference type="Proteomes" id="UP000039865">
    <property type="component" value="Unassembled WGS sequence"/>
</dbReference>
<dbReference type="InterPro" id="IPR003595">
    <property type="entry name" value="Tyr_Pase_cat"/>
</dbReference>
<dbReference type="Pfam" id="PF22784">
    <property type="entry name" value="PTP-SAK"/>
    <property type="match status" value="1"/>
</dbReference>
<dbReference type="InterPro" id="IPR014020">
    <property type="entry name" value="Tensin_C2-dom"/>
</dbReference>
<dbReference type="InterPro" id="IPR016130">
    <property type="entry name" value="Tyr_Pase_AS"/>
</dbReference>
<feature type="domain" description="Tyrosine specific protein phosphatases" evidence="6">
    <location>
        <begin position="113"/>
        <end position="172"/>
    </location>
</feature>
<protein>
    <submittedName>
        <fullName evidence="8">Phosphatidylinositol--trisphosphate 3-phosphatase</fullName>
    </submittedName>
</protein>
<evidence type="ECO:0000256" key="5">
    <source>
        <dbReference type="SAM" id="MobiDB-lite"/>
    </source>
</evidence>